<feature type="transmembrane region" description="Helical" evidence="2">
    <location>
        <begin position="162"/>
        <end position="180"/>
    </location>
</feature>
<organism evidence="3 4">
    <name type="scientific">Deinococcus arcticus</name>
    <dbReference type="NCBI Taxonomy" id="2136176"/>
    <lineage>
        <taxon>Bacteria</taxon>
        <taxon>Thermotogati</taxon>
        <taxon>Deinococcota</taxon>
        <taxon>Deinococci</taxon>
        <taxon>Deinococcales</taxon>
        <taxon>Deinococcaceae</taxon>
        <taxon>Deinococcus</taxon>
    </lineage>
</organism>
<evidence type="ECO:0008006" key="5">
    <source>
        <dbReference type="Google" id="ProtNLM"/>
    </source>
</evidence>
<dbReference type="AlphaFoldDB" id="A0A2T3WB59"/>
<feature type="compositionally biased region" description="Gly residues" evidence="1">
    <location>
        <begin position="251"/>
        <end position="269"/>
    </location>
</feature>
<comment type="caution">
    <text evidence="3">The sequence shown here is derived from an EMBL/GenBank/DDBJ whole genome shotgun (WGS) entry which is preliminary data.</text>
</comment>
<sequence>MSQDTFSQPQVNTVLSPRPVDPLWTALQHHDLPPALLRRLAHTQRWTPAQTQAAAQEYRRFVFLAATCPHPVTPSRAVDEVWHLHLTFTRDYWECLTPLLPRPLHHEPGEGSPDEAARFAAQYAQTLDAYAAAFGHPAPEELWPRPRPMAARAPAAPARRTLGRVHLGALGLATVAALVAGMTFAWSAAALWIALGVFVVALLLARSAARPGPRRVSGAGRRDDGGAALLSMGALSGSDDCDHGGSSDSGASGGGDSGGSSCGGGGCGS</sequence>
<dbReference type="Proteomes" id="UP000240317">
    <property type="component" value="Unassembled WGS sequence"/>
</dbReference>
<dbReference type="EMBL" id="PYSV01000003">
    <property type="protein sequence ID" value="PTA69116.1"/>
    <property type="molecule type" value="Genomic_DNA"/>
</dbReference>
<keyword evidence="2" id="KW-1133">Transmembrane helix</keyword>
<dbReference type="RefSeq" id="WP_107136974.1">
    <property type="nucleotide sequence ID" value="NZ_PYSV01000003.1"/>
</dbReference>
<feature type="transmembrane region" description="Helical" evidence="2">
    <location>
        <begin position="186"/>
        <end position="205"/>
    </location>
</feature>
<accession>A0A2T3WB59</accession>
<name>A0A2T3WB59_9DEIO</name>
<evidence type="ECO:0000256" key="2">
    <source>
        <dbReference type="SAM" id="Phobius"/>
    </source>
</evidence>
<reference evidence="3 4" key="1">
    <citation type="submission" date="2018-03" db="EMBL/GenBank/DDBJ databases">
        <title>Draft genome of Deinococcus sp. OD32.</title>
        <authorList>
            <person name="Wang X.-P."/>
            <person name="Du Z.-J."/>
        </authorList>
    </citation>
    <scope>NUCLEOTIDE SEQUENCE [LARGE SCALE GENOMIC DNA]</scope>
    <source>
        <strain evidence="3 4">OD32</strain>
    </source>
</reference>
<keyword evidence="2" id="KW-0812">Transmembrane</keyword>
<proteinExistence type="predicted"/>
<keyword evidence="2" id="KW-0472">Membrane</keyword>
<evidence type="ECO:0000313" key="3">
    <source>
        <dbReference type="EMBL" id="PTA69116.1"/>
    </source>
</evidence>
<feature type="region of interest" description="Disordered" evidence="1">
    <location>
        <begin position="238"/>
        <end position="269"/>
    </location>
</feature>
<gene>
    <name evidence="3" type="ORF">C8263_04835</name>
</gene>
<evidence type="ECO:0000256" key="1">
    <source>
        <dbReference type="SAM" id="MobiDB-lite"/>
    </source>
</evidence>
<evidence type="ECO:0000313" key="4">
    <source>
        <dbReference type="Proteomes" id="UP000240317"/>
    </source>
</evidence>
<dbReference type="OrthoDB" id="71172at2"/>
<keyword evidence="4" id="KW-1185">Reference proteome</keyword>
<protein>
    <recommendedName>
        <fullName evidence="5">TIGR04222 domain-containing membrane protein</fullName>
    </recommendedName>
</protein>